<dbReference type="PANTHER" id="PTHR45969">
    <property type="entry name" value="RING ZINC FINGER PROTEIN-RELATED"/>
    <property type="match status" value="1"/>
</dbReference>
<gene>
    <name evidence="6" type="ORF">SCF082_LOCUS2095</name>
</gene>
<sequence length="224" mass="25249">MCCPFFPDRLVLERRFDLELHSFGERADNDGAEGWSFGMKVSCCDNGLVILDVDRSDDTIRRELARNPECAIFPGYVIRVVNGSTQGHQMLAEFHSSSRVQITVSSFSTDLQKATYWEAFQARRRMKSLKQMANLFLDLTTSDLEGLPPSTCCICLDDVTSQSVTSVQVSCHHVFHKECIVGWLSSKAPELPACPLCKQQLRPMEATKATREKCLEEDITIDFV</sequence>
<dbReference type="Gene3D" id="3.30.40.10">
    <property type="entry name" value="Zinc/RING finger domain, C3HC4 (zinc finger)"/>
    <property type="match status" value="1"/>
</dbReference>
<dbReference type="InterPro" id="IPR013083">
    <property type="entry name" value="Znf_RING/FYVE/PHD"/>
</dbReference>
<evidence type="ECO:0000256" key="1">
    <source>
        <dbReference type="ARBA" id="ARBA00022723"/>
    </source>
</evidence>
<evidence type="ECO:0000313" key="6">
    <source>
        <dbReference type="EMBL" id="CAK8990096.1"/>
    </source>
</evidence>
<name>A0ABP0HKP6_9DINO</name>
<evidence type="ECO:0000256" key="4">
    <source>
        <dbReference type="PROSITE-ProRule" id="PRU00175"/>
    </source>
</evidence>
<evidence type="ECO:0000256" key="2">
    <source>
        <dbReference type="ARBA" id="ARBA00022771"/>
    </source>
</evidence>
<dbReference type="SUPFAM" id="SSF57850">
    <property type="entry name" value="RING/U-box"/>
    <property type="match status" value="1"/>
</dbReference>
<dbReference type="EMBL" id="CAXAMM010001036">
    <property type="protein sequence ID" value="CAK8990096.1"/>
    <property type="molecule type" value="Genomic_DNA"/>
</dbReference>
<keyword evidence="1" id="KW-0479">Metal-binding</keyword>
<reference evidence="6 7" key="1">
    <citation type="submission" date="2024-02" db="EMBL/GenBank/DDBJ databases">
        <authorList>
            <person name="Chen Y."/>
            <person name="Shah S."/>
            <person name="Dougan E. K."/>
            <person name="Thang M."/>
            <person name="Chan C."/>
        </authorList>
    </citation>
    <scope>NUCLEOTIDE SEQUENCE [LARGE SCALE GENOMIC DNA]</scope>
</reference>
<evidence type="ECO:0000259" key="5">
    <source>
        <dbReference type="PROSITE" id="PS50089"/>
    </source>
</evidence>
<keyword evidence="3" id="KW-0862">Zinc</keyword>
<dbReference type="SMART" id="SM00184">
    <property type="entry name" value="RING"/>
    <property type="match status" value="1"/>
</dbReference>
<dbReference type="Proteomes" id="UP001642464">
    <property type="component" value="Unassembled WGS sequence"/>
</dbReference>
<keyword evidence="6" id="KW-0808">Transferase</keyword>
<dbReference type="PROSITE" id="PS50089">
    <property type="entry name" value="ZF_RING_2"/>
    <property type="match status" value="1"/>
</dbReference>
<dbReference type="InterPro" id="IPR001841">
    <property type="entry name" value="Znf_RING"/>
</dbReference>
<protein>
    <submittedName>
        <fullName evidence="6">RING-H2 finger protein ATL34 (RING-type E3 ubiquitin transferase ATL34)</fullName>
    </submittedName>
</protein>
<organism evidence="6 7">
    <name type="scientific">Durusdinium trenchii</name>
    <dbReference type="NCBI Taxonomy" id="1381693"/>
    <lineage>
        <taxon>Eukaryota</taxon>
        <taxon>Sar</taxon>
        <taxon>Alveolata</taxon>
        <taxon>Dinophyceae</taxon>
        <taxon>Suessiales</taxon>
        <taxon>Symbiodiniaceae</taxon>
        <taxon>Durusdinium</taxon>
    </lineage>
</organism>
<accession>A0ABP0HKP6</accession>
<proteinExistence type="predicted"/>
<dbReference type="PANTHER" id="PTHR45969:SF69">
    <property type="entry name" value="FINGER DOMAIN PROTEIN, PUTATIVE (AFU_ORTHOLOGUE AFUA_3G12190)-RELATED"/>
    <property type="match status" value="1"/>
</dbReference>
<keyword evidence="2 4" id="KW-0863">Zinc-finger</keyword>
<dbReference type="GO" id="GO:0016740">
    <property type="term" value="F:transferase activity"/>
    <property type="evidence" value="ECO:0007669"/>
    <property type="project" value="UniProtKB-KW"/>
</dbReference>
<feature type="domain" description="RING-type" evidence="5">
    <location>
        <begin position="152"/>
        <end position="198"/>
    </location>
</feature>
<comment type="caution">
    <text evidence="6">The sequence shown here is derived from an EMBL/GenBank/DDBJ whole genome shotgun (WGS) entry which is preliminary data.</text>
</comment>
<evidence type="ECO:0000313" key="7">
    <source>
        <dbReference type="Proteomes" id="UP001642464"/>
    </source>
</evidence>
<evidence type="ECO:0000256" key="3">
    <source>
        <dbReference type="ARBA" id="ARBA00022833"/>
    </source>
</evidence>
<dbReference type="Pfam" id="PF13639">
    <property type="entry name" value="zf-RING_2"/>
    <property type="match status" value="1"/>
</dbReference>
<keyword evidence="7" id="KW-1185">Reference proteome</keyword>